<name>A0A3B0PB58_MYCSY</name>
<evidence type="ECO:0000313" key="2">
    <source>
        <dbReference type="Proteomes" id="UP000259328"/>
    </source>
</evidence>
<reference evidence="2" key="1">
    <citation type="submission" date="2018-06" db="EMBL/GenBank/DDBJ databases">
        <authorList>
            <consortium name="Pathogen Informatics"/>
        </authorList>
    </citation>
    <scope>NUCLEOTIDE SEQUENCE [LARGE SCALE GENOMIC DNA]</scope>
    <source>
        <strain evidence="2">NCTC10124</strain>
    </source>
</reference>
<sequence length="150" mass="16832">MLASELKFEFVTKVFRSSKLGSFSAVTKSLSLSKCSTSFKGLSRSEVHSVSLVKLSITFLTNESVCGEFNIKVTTFFKASFESPFSSGVVLERFSTCETIKLVKESLSLRFLYNPKITLFSESLSLLISLSVNSFVTRLERFPSRTFVTW</sequence>
<dbReference type="EMBL" id="LS991953">
    <property type="protein sequence ID" value="SYV93237.1"/>
    <property type="molecule type" value="Genomic_DNA"/>
</dbReference>
<dbReference type="Proteomes" id="UP000259328">
    <property type="component" value="Chromosome"/>
</dbReference>
<feature type="non-terminal residue" evidence="1">
    <location>
        <position position="150"/>
    </location>
</feature>
<dbReference type="AlphaFoldDB" id="A0A3B0PB58"/>
<protein>
    <submittedName>
        <fullName evidence="1">Uncharacterized protein</fullName>
    </submittedName>
</protein>
<proteinExistence type="predicted"/>
<organism evidence="1 2">
    <name type="scientific">Mycoplasmopsis synoviae</name>
    <name type="common">Mycoplasma synoviae</name>
    <dbReference type="NCBI Taxonomy" id="2109"/>
    <lineage>
        <taxon>Bacteria</taxon>
        <taxon>Bacillati</taxon>
        <taxon>Mycoplasmatota</taxon>
        <taxon>Mycoplasmoidales</taxon>
        <taxon>Metamycoplasmataceae</taxon>
        <taxon>Mycoplasmopsis</taxon>
    </lineage>
</organism>
<accession>A0A3B0PB58</accession>
<gene>
    <name evidence="1" type="ORF">NCTC10124_00968</name>
</gene>
<evidence type="ECO:0000313" key="1">
    <source>
        <dbReference type="EMBL" id="SYV93237.1"/>
    </source>
</evidence>